<evidence type="ECO:0000313" key="13">
    <source>
        <dbReference type="Proteomes" id="UP000265742"/>
    </source>
</evidence>
<keyword evidence="8 10" id="KW-0501">Molybdenum cofactor biosynthesis</keyword>
<keyword evidence="6 10" id="KW-0411">Iron-sulfur</keyword>
<evidence type="ECO:0000256" key="10">
    <source>
        <dbReference type="HAMAP-Rule" id="MF_01225"/>
    </source>
</evidence>
<dbReference type="GO" id="GO:0061798">
    <property type="term" value="F:GTP 3',8'-cyclase activity"/>
    <property type="evidence" value="ECO:0007669"/>
    <property type="project" value="UniProtKB-UniRule"/>
</dbReference>
<dbReference type="Proteomes" id="UP000265742">
    <property type="component" value="Unassembled WGS sequence"/>
</dbReference>
<gene>
    <name evidence="10 12" type="primary">moaA</name>
    <name evidence="12" type="ORF">D1781_14875</name>
</gene>
<dbReference type="UniPathway" id="UPA00344"/>
<dbReference type="PANTHER" id="PTHR22960">
    <property type="entry name" value="MOLYBDOPTERIN COFACTOR SYNTHESIS PROTEIN A"/>
    <property type="match status" value="1"/>
</dbReference>
<feature type="binding site" evidence="10">
    <location>
        <position position="87"/>
    </location>
    <ligand>
        <name>GTP</name>
        <dbReference type="ChEBI" id="CHEBI:37565"/>
    </ligand>
</feature>
<dbReference type="SMART" id="SM00729">
    <property type="entry name" value="Elp3"/>
    <property type="match status" value="1"/>
</dbReference>
<dbReference type="CDD" id="cd01335">
    <property type="entry name" value="Radical_SAM"/>
    <property type="match status" value="1"/>
</dbReference>
<comment type="similarity">
    <text evidence="10">Belongs to the radical SAM superfamily. MoaA family.</text>
</comment>
<evidence type="ECO:0000256" key="9">
    <source>
        <dbReference type="ARBA" id="ARBA00023239"/>
    </source>
</evidence>
<comment type="function">
    <text evidence="10">Catalyzes the cyclization of GTP to (8S)-3',8-cyclo-7,8-dihydroguanosine 5'-triphosphate.</text>
</comment>
<feature type="binding site" evidence="10">
    <location>
        <position position="293"/>
    </location>
    <ligand>
        <name>[4Fe-4S] cluster</name>
        <dbReference type="ChEBI" id="CHEBI:49883"/>
        <label>2</label>
        <note>4Fe-4S-substrate</note>
    </ligand>
</feature>
<evidence type="ECO:0000256" key="4">
    <source>
        <dbReference type="ARBA" id="ARBA00022741"/>
    </source>
</evidence>
<dbReference type="SFLD" id="SFLDG01386">
    <property type="entry name" value="main_SPASM_domain-containing"/>
    <property type="match status" value="1"/>
</dbReference>
<keyword evidence="5 10" id="KW-0408">Iron</keyword>
<evidence type="ECO:0000256" key="6">
    <source>
        <dbReference type="ARBA" id="ARBA00023014"/>
    </source>
</evidence>
<comment type="cofactor">
    <cofactor evidence="10">
        <name>[4Fe-4S] cluster</name>
        <dbReference type="ChEBI" id="CHEBI:49883"/>
    </cofactor>
    <text evidence="10">Binds 2 [4Fe-4S] clusters. Binds 1 [4Fe-4S] cluster coordinated with 3 cysteines and an exchangeable S-adenosyl-L-methionine and 1 [4Fe-4S] cluster coordinated with 3 cysteines and the GTP-derived substrate.</text>
</comment>
<feature type="binding site" evidence="10">
    <location>
        <position position="91"/>
    </location>
    <ligand>
        <name>S-adenosyl-L-methionine</name>
        <dbReference type="ChEBI" id="CHEBI:59789"/>
    </ligand>
</feature>
<dbReference type="GO" id="GO:0046872">
    <property type="term" value="F:metal ion binding"/>
    <property type="evidence" value="ECO:0007669"/>
    <property type="project" value="UniProtKB-KW"/>
</dbReference>
<feature type="binding site" evidence="10">
    <location>
        <position position="36"/>
    </location>
    <ligand>
        <name>GTP</name>
        <dbReference type="ChEBI" id="CHEBI:37565"/>
    </ligand>
</feature>
<dbReference type="Pfam" id="PF06463">
    <property type="entry name" value="Mob_synth_C"/>
    <property type="match status" value="1"/>
</dbReference>
<comment type="catalytic activity">
    <reaction evidence="10">
        <text>GTP + AH2 + S-adenosyl-L-methionine = (8S)-3',8-cyclo-7,8-dihydroguanosine 5'-triphosphate + 5'-deoxyadenosine + L-methionine + A + H(+)</text>
        <dbReference type="Rhea" id="RHEA:49576"/>
        <dbReference type="ChEBI" id="CHEBI:13193"/>
        <dbReference type="ChEBI" id="CHEBI:15378"/>
        <dbReference type="ChEBI" id="CHEBI:17319"/>
        <dbReference type="ChEBI" id="CHEBI:17499"/>
        <dbReference type="ChEBI" id="CHEBI:37565"/>
        <dbReference type="ChEBI" id="CHEBI:57844"/>
        <dbReference type="ChEBI" id="CHEBI:59789"/>
        <dbReference type="ChEBI" id="CHEBI:131766"/>
        <dbReference type="EC" id="4.1.99.22"/>
    </reaction>
</comment>
<keyword evidence="9 10" id="KW-0456">Lyase</keyword>
<dbReference type="InterPro" id="IPR050105">
    <property type="entry name" value="MoCo_biosynth_MoaA/MoaC"/>
</dbReference>
<dbReference type="SFLD" id="SFLDG01067">
    <property type="entry name" value="SPASM/twitch_domain_containing"/>
    <property type="match status" value="1"/>
</dbReference>
<evidence type="ECO:0000313" key="12">
    <source>
        <dbReference type="EMBL" id="RIX28988.1"/>
    </source>
</evidence>
<dbReference type="HAMAP" id="MF_01225_B">
    <property type="entry name" value="MoaA_B"/>
    <property type="match status" value="1"/>
</dbReference>
<evidence type="ECO:0000256" key="3">
    <source>
        <dbReference type="ARBA" id="ARBA00022723"/>
    </source>
</evidence>
<feature type="binding site" evidence="10">
    <location>
        <position position="276"/>
    </location>
    <ligand>
        <name>[4Fe-4S] cluster</name>
        <dbReference type="ChEBI" id="CHEBI:49883"/>
        <label>2</label>
        <note>4Fe-4S-substrate</note>
    </ligand>
</feature>
<dbReference type="PROSITE" id="PS51918">
    <property type="entry name" value="RADICAL_SAM"/>
    <property type="match status" value="1"/>
</dbReference>
<feature type="binding site" evidence="10">
    <location>
        <position position="49"/>
    </location>
    <ligand>
        <name>S-adenosyl-L-methionine</name>
        <dbReference type="ChEBI" id="CHEBI:59789"/>
    </ligand>
</feature>
<feature type="binding site" evidence="10">
    <location>
        <position position="279"/>
    </location>
    <ligand>
        <name>[4Fe-4S] cluster</name>
        <dbReference type="ChEBI" id="CHEBI:49883"/>
        <label>2</label>
        <note>4Fe-4S-substrate</note>
    </ligand>
</feature>
<organism evidence="12 13">
    <name type="scientific">Amnibacterium setariae</name>
    <dbReference type="NCBI Taxonomy" id="2306585"/>
    <lineage>
        <taxon>Bacteria</taxon>
        <taxon>Bacillati</taxon>
        <taxon>Actinomycetota</taxon>
        <taxon>Actinomycetes</taxon>
        <taxon>Micrococcales</taxon>
        <taxon>Microbacteriaceae</taxon>
        <taxon>Amnibacterium</taxon>
    </lineage>
</organism>
<dbReference type="NCBIfam" id="TIGR02666">
    <property type="entry name" value="moaA"/>
    <property type="match status" value="1"/>
</dbReference>
<evidence type="ECO:0000256" key="5">
    <source>
        <dbReference type="ARBA" id="ARBA00023004"/>
    </source>
</evidence>
<dbReference type="PANTHER" id="PTHR22960:SF0">
    <property type="entry name" value="MOLYBDENUM COFACTOR BIOSYNTHESIS PROTEIN 1"/>
    <property type="match status" value="1"/>
</dbReference>
<feature type="binding site" evidence="10">
    <location>
        <position position="179"/>
    </location>
    <ligand>
        <name>GTP</name>
        <dbReference type="ChEBI" id="CHEBI:37565"/>
    </ligand>
</feature>
<comment type="subunit">
    <text evidence="10">Monomer and homodimer.</text>
</comment>
<dbReference type="Pfam" id="PF04055">
    <property type="entry name" value="Radical_SAM"/>
    <property type="match status" value="1"/>
</dbReference>
<feature type="binding site" evidence="10">
    <location>
        <position position="212"/>
    </location>
    <ligand>
        <name>S-adenosyl-L-methionine</name>
        <dbReference type="ChEBI" id="CHEBI:59789"/>
    </ligand>
</feature>
<dbReference type="InterPro" id="IPR010505">
    <property type="entry name" value="MoaA_twitch"/>
</dbReference>
<feature type="binding site" evidence="10">
    <location>
        <position position="47"/>
    </location>
    <ligand>
        <name>[4Fe-4S] cluster</name>
        <dbReference type="ChEBI" id="CHEBI:49883"/>
        <label>1</label>
        <note>4Fe-4S-S-AdoMet</note>
    </ligand>
</feature>
<feature type="domain" description="Radical SAM core" evidence="11">
    <location>
        <begin position="27"/>
        <end position="242"/>
    </location>
</feature>
<evidence type="ECO:0000256" key="8">
    <source>
        <dbReference type="ARBA" id="ARBA00023150"/>
    </source>
</evidence>
<dbReference type="EC" id="4.1.99.22" evidence="10"/>
<protein>
    <recommendedName>
        <fullName evidence="10">GTP 3',8-cyclase</fullName>
        <ecNumber evidence="10">4.1.99.22</ecNumber>
    </recommendedName>
    <alternativeName>
        <fullName evidence="10">Molybdenum cofactor biosynthesis protein A</fullName>
    </alternativeName>
</protein>
<evidence type="ECO:0000259" key="11">
    <source>
        <dbReference type="PROSITE" id="PS51918"/>
    </source>
</evidence>
<dbReference type="InterPro" id="IPR040064">
    <property type="entry name" value="MoaA-like"/>
</dbReference>
<feature type="binding site" evidence="10">
    <location>
        <position position="142"/>
    </location>
    <ligand>
        <name>S-adenosyl-L-methionine</name>
        <dbReference type="ChEBI" id="CHEBI:59789"/>
    </ligand>
</feature>
<dbReference type="OrthoDB" id="9763993at2"/>
<evidence type="ECO:0000256" key="2">
    <source>
        <dbReference type="ARBA" id="ARBA00022691"/>
    </source>
</evidence>
<feature type="binding site" evidence="10">
    <location>
        <position position="50"/>
    </location>
    <ligand>
        <name>[4Fe-4S] cluster</name>
        <dbReference type="ChEBI" id="CHEBI:49883"/>
        <label>1</label>
        <note>4Fe-4S-S-AdoMet</note>
    </ligand>
</feature>
<dbReference type="Gene3D" id="3.20.20.70">
    <property type="entry name" value="Aldolase class I"/>
    <property type="match status" value="1"/>
</dbReference>
<comment type="caution">
    <text evidence="12">The sequence shown here is derived from an EMBL/GenBank/DDBJ whole genome shotgun (WGS) entry which is preliminary data.</text>
</comment>
<dbReference type="InterPro" id="IPR006638">
    <property type="entry name" value="Elp3/MiaA/NifB-like_rSAM"/>
</dbReference>
<dbReference type="GO" id="GO:0061799">
    <property type="term" value="F:cyclic pyranopterin monophosphate synthase activity"/>
    <property type="evidence" value="ECO:0007669"/>
    <property type="project" value="TreeGrafter"/>
</dbReference>
<dbReference type="EMBL" id="QXTG01000002">
    <property type="protein sequence ID" value="RIX28988.1"/>
    <property type="molecule type" value="Genomic_DNA"/>
</dbReference>
<dbReference type="InterPro" id="IPR058240">
    <property type="entry name" value="rSAM_sf"/>
</dbReference>
<keyword evidence="4 10" id="KW-0547">Nucleotide-binding</keyword>
<keyword evidence="13" id="KW-1185">Reference proteome</keyword>
<comment type="pathway">
    <text evidence="10">Cofactor biosynthesis; molybdopterin biosynthesis.</text>
</comment>
<dbReference type="InterPro" id="IPR007197">
    <property type="entry name" value="rSAM"/>
</dbReference>
<keyword evidence="3 10" id="KW-0479">Metal-binding</keyword>
<feature type="binding site" evidence="10">
    <location>
        <begin position="281"/>
        <end position="283"/>
    </location>
    <ligand>
        <name>GTP</name>
        <dbReference type="ChEBI" id="CHEBI:37565"/>
    </ligand>
</feature>
<dbReference type="AlphaFoldDB" id="A0A3A1TZF4"/>
<dbReference type="GO" id="GO:0051539">
    <property type="term" value="F:4 iron, 4 sulfur cluster binding"/>
    <property type="evidence" value="ECO:0007669"/>
    <property type="project" value="UniProtKB-UniRule"/>
</dbReference>
<feature type="binding site" evidence="10">
    <location>
        <position position="43"/>
    </location>
    <ligand>
        <name>[4Fe-4S] cluster</name>
        <dbReference type="ChEBI" id="CHEBI:49883"/>
        <label>1</label>
        <note>4Fe-4S-S-AdoMet</note>
    </ligand>
</feature>
<dbReference type="CDD" id="cd21117">
    <property type="entry name" value="Twitch_MoaA"/>
    <property type="match status" value="1"/>
</dbReference>
<dbReference type="InterPro" id="IPR013483">
    <property type="entry name" value="MoaA"/>
</dbReference>
<proteinExistence type="inferred from homology"/>
<name>A0A3A1TZF4_9MICO</name>
<dbReference type="GO" id="GO:1904047">
    <property type="term" value="F:S-adenosyl-L-methionine binding"/>
    <property type="evidence" value="ECO:0007669"/>
    <property type="project" value="UniProtKB-UniRule"/>
</dbReference>
<feature type="binding site" evidence="10">
    <location>
        <position position="118"/>
    </location>
    <ligand>
        <name>GTP</name>
        <dbReference type="ChEBI" id="CHEBI:37565"/>
    </ligand>
</feature>
<evidence type="ECO:0000256" key="7">
    <source>
        <dbReference type="ARBA" id="ARBA00023134"/>
    </source>
</evidence>
<reference evidence="13" key="1">
    <citation type="submission" date="2018-09" db="EMBL/GenBank/DDBJ databases">
        <authorList>
            <person name="Kim I."/>
        </authorList>
    </citation>
    <scope>NUCLEOTIDE SEQUENCE [LARGE SCALE GENOMIC DNA]</scope>
    <source>
        <strain evidence="13">DD4a</strain>
    </source>
</reference>
<keyword evidence="1 10" id="KW-0004">4Fe-4S</keyword>
<keyword evidence="2 10" id="KW-0949">S-adenosyl-L-methionine</keyword>
<dbReference type="GO" id="GO:0006777">
    <property type="term" value="P:Mo-molybdopterin cofactor biosynthetic process"/>
    <property type="evidence" value="ECO:0007669"/>
    <property type="project" value="UniProtKB-UniRule"/>
</dbReference>
<dbReference type="SFLD" id="SFLDS00029">
    <property type="entry name" value="Radical_SAM"/>
    <property type="match status" value="1"/>
</dbReference>
<sequence>MNIGTPRVVGAAVDTSDRPAVPGLVDRFGRTAFDLRVSVTEKCSLRCTYCMPEEGLPAIPRANLLTPEEIGRLVGIAARDLGVREVRFTGGEPLMRADLADILAATRAAAPGLPMALTTNGIGLDKRLPALLAAGLDRVNISLDTVDREHFARLTRRDRLPSVLAGIAAARDAGLDPVKVNAVLMRETLGDAAELLAWAVDAGVHLRFIEQMPLDADGVWSRDAVVDADELLAVLGTRFVLEPIGRDDPSAPAELWHVAETDATVGIIASVTRAFCAECDRTRLTAEGAVASCLFGDDETPLAPLLRGGAEDAAIADRWRAAMWGKQAGHGMERASFVRPQRSMGAIGG</sequence>
<evidence type="ECO:0000256" key="1">
    <source>
        <dbReference type="ARBA" id="ARBA00022485"/>
    </source>
</evidence>
<dbReference type="SUPFAM" id="SSF102114">
    <property type="entry name" value="Radical SAM enzymes"/>
    <property type="match status" value="1"/>
</dbReference>
<accession>A0A3A1TZF4</accession>
<dbReference type="GO" id="GO:0005525">
    <property type="term" value="F:GTP binding"/>
    <property type="evidence" value="ECO:0007669"/>
    <property type="project" value="UniProtKB-UniRule"/>
</dbReference>
<dbReference type="InterPro" id="IPR013785">
    <property type="entry name" value="Aldolase_TIM"/>
</dbReference>
<dbReference type="SFLD" id="SFLDG01383">
    <property type="entry name" value="cyclic_pyranopterin_phosphate"/>
    <property type="match status" value="1"/>
</dbReference>
<keyword evidence="7 10" id="KW-0342">GTP-binding</keyword>